<evidence type="ECO:0000256" key="1">
    <source>
        <dbReference type="ARBA" id="ARBA00022679"/>
    </source>
</evidence>
<dbReference type="GO" id="GO:0016747">
    <property type="term" value="F:acyltransferase activity, transferring groups other than amino-acyl groups"/>
    <property type="evidence" value="ECO:0007669"/>
    <property type="project" value="UniProtKB-ARBA"/>
</dbReference>
<reference evidence="3" key="1">
    <citation type="submission" date="2019-10" db="EMBL/GenBank/DDBJ databases">
        <authorList>
            <person name="Zhang R."/>
            <person name="Pan Y."/>
            <person name="Wang J."/>
            <person name="Ma R."/>
            <person name="Yu S."/>
        </authorList>
    </citation>
    <scope>NUCLEOTIDE SEQUENCE</scope>
    <source>
        <strain evidence="3">LA-IB0</strain>
        <tissue evidence="3">Leaf</tissue>
    </source>
</reference>
<dbReference type="InterPro" id="IPR023213">
    <property type="entry name" value="CAT-like_dom_sf"/>
</dbReference>
<evidence type="ECO:0000313" key="4">
    <source>
        <dbReference type="Proteomes" id="UP000826271"/>
    </source>
</evidence>
<dbReference type="EMBL" id="WHWC01000001">
    <property type="protein sequence ID" value="KAG8391695.1"/>
    <property type="molecule type" value="Genomic_DNA"/>
</dbReference>
<dbReference type="InterPro" id="IPR051504">
    <property type="entry name" value="Plant_metabolite_acyltrans"/>
</dbReference>
<dbReference type="PANTHER" id="PTHR31625">
    <property type="match status" value="1"/>
</dbReference>
<dbReference type="Pfam" id="PF02458">
    <property type="entry name" value="Transferase"/>
    <property type="match status" value="1"/>
</dbReference>
<keyword evidence="2" id="KW-0012">Acyltransferase</keyword>
<gene>
    <name evidence="3" type="ORF">BUALT_Bualt01G0214000</name>
</gene>
<name>A0AAV6YJT2_9LAMI</name>
<organism evidence="3 4">
    <name type="scientific">Buddleja alternifolia</name>
    <dbReference type="NCBI Taxonomy" id="168488"/>
    <lineage>
        <taxon>Eukaryota</taxon>
        <taxon>Viridiplantae</taxon>
        <taxon>Streptophyta</taxon>
        <taxon>Embryophyta</taxon>
        <taxon>Tracheophyta</taxon>
        <taxon>Spermatophyta</taxon>
        <taxon>Magnoliopsida</taxon>
        <taxon>eudicotyledons</taxon>
        <taxon>Gunneridae</taxon>
        <taxon>Pentapetalae</taxon>
        <taxon>asterids</taxon>
        <taxon>lamiids</taxon>
        <taxon>Lamiales</taxon>
        <taxon>Scrophulariaceae</taxon>
        <taxon>Buddlejeae</taxon>
        <taxon>Buddleja</taxon>
    </lineage>
</organism>
<dbReference type="Proteomes" id="UP000826271">
    <property type="component" value="Unassembled WGS sequence"/>
</dbReference>
<comment type="caution">
    <text evidence="3">The sequence shown here is derived from an EMBL/GenBank/DDBJ whole genome shotgun (WGS) entry which is preliminary data.</text>
</comment>
<evidence type="ECO:0000256" key="2">
    <source>
        <dbReference type="ARBA" id="ARBA00023315"/>
    </source>
</evidence>
<dbReference type="AlphaFoldDB" id="A0AAV6YJT2"/>
<accession>A0AAV6YJT2</accession>
<proteinExistence type="predicted"/>
<evidence type="ECO:0000313" key="3">
    <source>
        <dbReference type="EMBL" id="KAG8391695.1"/>
    </source>
</evidence>
<sequence>MAGNLYYPLLDSGMPEIRYVRGDSVSVTIAEASEASDFKYLTGNRAREANGFYHFVPELPEPKTESGFIIIPALAIQVTLFPETAYVWSCLVKSAMKSWENVDENEPEYFAFAVDARHRLEPPVPAAYFGNCAAFAVVESRHGILSGKDGFFIAAELVGDLIGKKDCILWLISKNNSAVVR</sequence>
<keyword evidence="4" id="KW-1185">Reference proteome</keyword>
<protein>
    <submittedName>
        <fullName evidence="3">Uncharacterized protein</fullName>
    </submittedName>
</protein>
<keyword evidence="1" id="KW-0808">Transferase</keyword>
<dbReference type="Gene3D" id="3.30.559.10">
    <property type="entry name" value="Chloramphenicol acetyltransferase-like domain"/>
    <property type="match status" value="1"/>
</dbReference>